<dbReference type="Proteomes" id="UP001154282">
    <property type="component" value="Unassembled WGS sequence"/>
</dbReference>
<evidence type="ECO:0000313" key="1">
    <source>
        <dbReference type="EMBL" id="CAI0547184.1"/>
    </source>
</evidence>
<dbReference type="AlphaFoldDB" id="A0AAV0QNV4"/>
<protein>
    <submittedName>
        <fullName evidence="1">Uncharacterized protein</fullName>
    </submittedName>
</protein>
<gene>
    <name evidence="1" type="ORF">LITE_LOCUS44265</name>
</gene>
<keyword evidence="2" id="KW-1185">Reference proteome</keyword>
<name>A0AAV0QNV4_9ROSI</name>
<accession>A0AAV0QNV4</accession>
<proteinExistence type="predicted"/>
<evidence type="ECO:0000313" key="2">
    <source>
        <dbReference type="Proteomes" id="UP001154282"/>
    </source>
</evidence>
<organism evidence="1 2">
    <name type="scientific">Linum tenue</name>
    <dbReference type="NCBI Taxonomy" id="586396"/>
    <lineage>
        <taxon>Eukaryota</taxon>
        <taxon>Viridiplantae</taxon>
        <taxon>Streptophyta</taxon>
        <taxon>Embryophyta</taxon>
        <taxon>Tracheophyta</taxon>
        <taxon>Spermatophyta</taxon>
        <taxon>Magnoliopsida</taxon>
        <taxon>eudicotyledons</taxon>
        <taxon>Gunneridae</taxon>
        <taxon>Pentapetalae</taxon>
        <taxon>rosids</taxon>
        <taxon>fabids</taxon>
        <taxon>Malpighiales</taxon>
        <taxon>Linaceae</taxon>
        <taxon>Linum</taxon>
    </lineage>
</organism>
<sequence>MSGSPALTNSWRFRPSLNIWSVGLFPENNSSRRIPKLYTSPSFDAAPPIPYSAMIQALAMKRCPLPPKGSLQCRNHLDEQPCRRREAHCWASDHNEQLGFRRGREDSVARMPHRLRCRAFE</sequence>
<reference evidence="1" key="1">
    <citation type="submission" date="2022-08" db="EMBL/GenBank/DDBJ databases">
        <authorList>
            <person name="Gutierrez-Valencia J."/>
        </authorList>
    </citation>
    <scope>NUCLEOTIDE SEQUENCE</scope>
</reference>
<dbReference type="EMBL" id="CAMGYJ010000010">
    <property type="protein sequence ID" value="CAI0547184.1"/>
    <property type="molecule type" value="Genomic_DNA"/>
</dbReference>
<comment type="caution">
    <text evidence="1">The sequence shown here is derived from an EMBL/GenBank/DDBJ whole genome shotgun (WGS) entry which is preliminary data.</text>
</comment>